<evidence type="ECO:0000256" key="1">
    <source>
        <dbReference type="ARBA" id="ARBA00022801"/>
    </source>
</evidence>
<dbReference type="InterPro" id="IPR000868">
    <property type="entry name" value="Isochorismatase-like_dom"/>
</dbReference>
<sequence>MQIQHLDINPGQTAFISIDLQNSNVARQLAPHSAADVVQRGKRIADSLREAGGTVVWVRVDVSALLSLPADASISRPAGSPVPLPEFSELVPELEVQAADVRITKRQWGAFYGTDLDQQLRRRGIRTLLMSGIATNFGVESTARAAFDRGYELVFVEDAMTSLAAEPHDFANQQVFPRMGRVRSTEVVLEAIATAAGQQQR</sequence>
<dbReference type="PANTHER" id="PTHR43540">
    <property type="entry name" value="PEROXYUREIDOACRYLATE/UREIDOACRYLATE AMIDOHYDROLASE-RELATED"/>
    <property type="match status" value="1"/>
</dbReference>
<proteinExistence type="predicted"/>
<reference evidence="3 4" key="1">
    <citation type="submission" date="2016-03" db="EMBL/GenBank/DDBJ databases">
        <title>Genome sequence of Variovorax paradoxus KB5.</title>
        <authorList>
            <person name="Jeong H."/>
            <person name="Hong C.E."/>
            <person name="Jo S.H."/>
            <person name="Park J.M."/>
        </authorList>
    </citation>
    <scope>NUCLEOTIDE SEQUENCE [LARGE SCALE GENOMIC DNA]</scope>
    <source>
        <strain evidence="3 4">KB5</strain>
    </source>
</reference>
<feature type="domain" description="Isochorismatase-like" evidence="2">
    <location>
        <begin position="13"/>
        <end position="186"/>
    </location>
</feature>
<gene>
    <name evidence="3" type="ORF">A3K87_28685</name>
</gene>
<protein>
    <submittedName>
        <fullName evidence="3">Isochorismatase</fullName>
    </submittedName>
</protein>
<accession>A0AA91I8F3</accession>
<dbReference type="InterPro" id="IPR036380">
    <property type="entry name" value="Isochorismatase-like_sf"/>
</dbReference>
<evidence type="ECO:0000259" key="2">
    <source>
        <dbReference type="Pfam" id="PF00857"/>
    </source>
</evidence>
<dbReference type="CDD" id="cd00431">
    <property type="entry name" value="cysteine_hydrolases"/>
    <property type="match status" value="1"/>
</dbReference>
<dbReference type="Proteomes" id="UP000077852">
    <property type="component" value="Unassembled WGS sequence"/>
</dbReference>
<dbReference type="Pfam" id="PF00857">
    <property type="entry name" value="Isochorismatase"/>
    <property type="match status" value="1"/>
</dbReference>
<dbReference type="PANTHER" id="PTHR43540:SF7">
    <property type="entry name" value="ISOCHORISMATASE FAMILY PROTEIN YECD"/>
    <property type="match status" value="1"/>
</dbReference>
<dbReference type="AlphaFoldDB" id="A0AA91I8F3"/>
<keyword evidence="1" id="KW-0378">Hydrolase</keyword>
<name>A0AA91I8F3_VARPD</name>
<dbReference type="GO" id="GO:0016787">
    <property type="term" value="F:hydrolase activity"/>
    <property type="evidence" value="ECO:0007669"/>
    <property type="project" value="UniProtKB-KW"/>
</dbReference>
<dbReference type="SUPFAM" id="SSF52499">
    <property type="entry name" value="Isochorismatase-like hydrolases"/>
    <property type="match status" value="1"/>
</dbReference>
<dbReference type="InterPro" id="IPR050272">
    <property type="entry name" value="Isochorismatase-like_hydrls"/>
</dbReference>
<evidence type="ECO:0000313" key="4">
    <source>
        <dbReference type="Proteomes" id="UP000077852"/>
    </source>
</evidence>
<evidence type="ECO:0000313" key="3">
    <source>
        <dbReference type="EMBL" id="OAK58627.1"/>
    </source>
</evidence>
<comment type="caution">
    <text evidence="3">The sequence shown here is derived from an EMBL/GenBank/DDBJ whole genome shotgun (WGS) entry which is preliminary data.</text>
</comment>
<dbReference type="RefSeq" id="WP_081270791.1">
    <property type="nucleotide sequence ID" value="NZ_LVHG01000079.1"/>
</dbReference>
<dbReference type="Gene3D" id="3.40.50.850">
    <property type="entry name" value="Isochorismatase-like"/>
    <property type="match status" value="1"/>
</dbReference>
<dbReference type="EMBL" id="LVHG01000079">
    <property type="protein sequence ID" value="OAK58627.1"/>
    <property type="molecule type" value="Genomic_DNA"/>
</dbReference>
<organism evidence="3 4">
    <name type="scientific">Variovorax paradoxus</name>
    <dbReference type="NCBI Taxonomy" id="34073"/>
    <lineage>
        <taxon>Bacteria</taxon>
        <taxon>Pseudomonadati</taxon>
        <taxon>Pseudomonadota</taxon>
        <taxon>Betaproteobacteria</taxon>
        <taxon>Burkholderiales</taxon>
        <taxon>Comamonadaceae</taxon>
        <taxon>Variovorax</taxon>
    </lineage>
</organism>